<organism evidence="3 4">
    <name type="scientific">Desulfofarcimen acetoxidans (strain ATCC 49208 / DSM 771 / KCTC 5769 / VKM B-1644 / 5575)</name>
    <name type="common">Desulfotomaculum acetoxidans</name>
    <dbReference type="NCBI Taxonomy" id="485916"/>
    <lineage>
        <taxon>Bacteria</taxon>
        <taxon>Bacillati</taxon>
        <taxon>Bacillota</taxon>
        <taxon>Clostridia</taxon>
        <taxon>Eubacteriales</taxon>
        <taxon>Peptococcaceae</taxon>
        <taxon>Desulfofarcimen</taxon>
    </lineage>
</organism>
<dbReference type="InterPro" id="IPR029462">
    <property type="entry name" value="Rnk_N"/>
</dbReference>
<dbReference type="InterPro" id="IPR001437">
    <property type="entry name" value="Tscrpt_elong_fac_GreA/B_C"/>
</dbReference>
<dbReference type="SUPFAM" id="SSF54534">
    <property type="entry name" value="FKBP-like"/>
    <property type="match status" value="1"/>
</dbReference>
<dbReference type="Proteomes" id="UP000002217">
    <property type="component" value="Chromosome"/>
</dbReference>
<feature type="domain" description="Transcription elongation factor GreA/GreB C-terminal" evidence="1">
    <location>
        <begin position="52"/>
        <end position="125"/>
    </location>
</feature>
<dbReference type="PANTHER" id="PTHR30437:SF5">
    <property type="entry name" value="REGULATOR OF NUCLEOSIDE DIPHOSPHATE KINASE"/>
    <property type="match status" value="1"/>
</dbReference>
<keyword evidence="4" id="KW-1185">Reference proteome</keyword>
<dbReference type="NCBIfam" id="NF004396">
    <property type="entry name" value="PRK05753.1"/>
    <property type="match status" value="1"/>
</dbReference>
<name>C8W4J3_DESAS</name>
<dbReference type="Pfam" id="PF01272">
    <property type="entry name" value="GreA_GreB"/>
    <property type="match status" value="1"/>
</dbReference>
<accession>C8W4J3</accession>
<evidence type="ECO:0000313" key="4">
    <source>
        <dbReference type="Proteomes" id="UP000002217"/>
    </source>
</evidence>
<dbReference type="RefSeq" id="WP_015758571.1">
    <property type="nucleotide sequence ID" value="NC_013216.1"/>
</dbReference>
<reference evidence="3 4" key="1">
    <citation type="journal article" date="2009" name="Stand. Genomic Sci.">
        <title>Complete genome sequence of Desulfotomaculum acetoxidans type strain (5575).</title>
        <authorList>
            <person name="Spring S."/>
            <person name="Lapidus A."/>
            <person name="Schroder M."/>
            <person name="Gleim D."/>
            <person name="Sims D."/>
            <person name="Meincke L."/>
            <person name="Glavina Del Rio T."/>
            <person name="Tice H."/>
            <person name="Copeland A."/>
            <person name="Cheng J.F."/>
            <person name="Lucas S."/>
            <person name="Chen F."/>
            <person name="Nolan M."/>
            <person name="Bruce D."/>
            <person name="Goodwin L."/>
            <person name="Pitluck S."/>
            <person name="Ivanova N."/>
            <person name="Mavromatis K."/>
            <person name="Mikhailova N."/>
            <person name="Pati A."/>
            <person name="Chen A."/>
            <person name="Palaniappan K."/>
            <person name="Land M."/>
            <person name="Hauser L."/>
            <person name="Chang Y.J."/>
            <person name="Jeffries C.D."/>
            <person name="Chain P."/>
            <person name="Saunders E."/>
            <person name="Brettin T."/>
            <person name="Detter J.C."/>
            <person name="Goker M."/>
            <person name="Bristow J."/>
            <person name="Eisen J.A."/>
            <person name="Markowitz V."/>
            <person name="Hugenholtz P."/>
            <person name="Kyrpides N.C."/>
            <person name="Klenk H.P."/>
            <person name="Han C."/>
        </authorList>
    </citation>
    <scope>NUCLEOTIDE SEQUENCE [LARGE SCALE GENOMIC DNA]</scope>
    <source>
        <strain evidence="4">ATCC 49208 / DSM 771 / VKM B-1644</strain>
    </source>
</reference>
<dbReference type="GO" id="GO:0032784">
    <property type="term" value="P:regulation of DNA-templated transcription elongation"/>
    <property type="evidence" value="ECO:0007669"/>
    <property type="project" value="InterPro"/>
</dbReference>
<keyword evidence="3" id="KW-0251">Elongation factor</keyword>
<evidence type="ECO:0000259" key="2">
    <source>
        <dbReference type="Pfam" id="PF14760"/>
    </source>
</evidence>
<dbReference type="PANTHER" id="PTHR30437">
    <property type="entry name" value="TRANSCRIPTION ELONGATION FACTOR GREA"/>
    <property type="match status" value="1"/>
</dbReference>
<dbReference type="Gene3D" id="1.10.286.20">
    <property type="match status" value="1"/>
</dbReference>
<dbReference type="HOGENOM" id="CLU_120358_1_0_9"/>
<dbReference type="GO" id="GO:0006354">
    <property type="term" value="P:DNA-templated transcription elongation"/>
    <property type="evidence" value="ECO:0007669"/>
    <property type="project" value="TreeGrafter"/>
</dbReference>
<dbReference type="eggNOG" id="COG0782">
    <property type="taxonomic scope" value="Bacteria"/>
</dbReference>
<evidence type="ECO:0000259" key="1">
    <source>
        <dbReference type="Pfam" id="PF01272"/>
    </source>
</evidence>
<dbReference type="Pfam" id="PF14760">
    <property type="entry name" value="Rnk_N"/>
    <property type="match status" value="1"/>
</dbReference>
<dbReference type="InterPro" id="IPR023459">
    <property type="entry name" value="Tscrpt_elong_fac_GreA/B_fam"/>
</dbReference>
<dbReference type="GO" id="GO:0003677">
    <property type="term" value="F:DNA binding"/>
    <property type="evidence" value="ECO:0007669"/>
    <property type="project" value="InterPro"/>
</dbReference>
<sequence length="135" mass="15194">MSTDIYITNIDRERIKKILDKMPEGNQASDKSVKKLENELYRAIIVDSQQVPRDVITMNSKALLQLNDEDIEVSLVYPEDADLGAMKLSIFSPIGTAILGYKEGNTIEWEVPSGTSKIHIKKILYQPEAAGDYHL</sequence>
<dbReference type="InterPro" id="IPR036953">
    <property type="entry name" value="GreA/GreB_C_sf"/>
</dbReference>
<dbReference type="AlphaFoldDB" id="C8W4J3"/>
<protein>
    <submittedName>
        <fullName evidence="3">GreA/GreB family elongation factor</fullName>
    </submittedName>
</protein>
<dbReference type="GO" id="GO:0070063">
    <property type="term" value="F:RNA polymerase binding"/>
    <property type="evidence" value="ECO:0007669"/>
    <property type="project" value="InterPro"/>
</dbReference>
<dbReference type="STRING" id="485916.Dtox_3128"/>
<evidence type="ECO:0000313" key="3">
    <source>
        <dbReference type="EMBL" id="ACV63879.1"/>
    </source>
</evidence>
<proteinExistence type="predicted"/>
<feature type="domain" description="Regulator of nucleoside diphosphate kinase N-terminal" evidence="2">
    <location>
        <begin position="4"/>
        <end position="46"/>
    </location>
</feature>
<dbReference type="EMBL" id="CP001720">
    <property type="protein sequence ID" value="ACV63879.1"/>
    <property type="molecule type" value="Genomic_DNA"/>
</dbReference>
<gene>
    <name evidence="3" type="ordered locus">Dtox_3128</name>
</gene>
<dbReference type="GO" id="GO:0003746">
    <property type="term" value="F:translation elongation factor activity"/>
    <property type="evidence" value="ECO:0007669"/>
    <property type="project" value="UniProtKB-KW"/>
</dbReference>
<keyword evidence="3" id="KW-0648">Protein biosynthesis</keyword>
<dbReference type="OrthoDB" id="192847at2"/>
<dbReference type="Gene3D" id="3.10.50.30">
    <property type="entry name" value="Transcription elongation factor, GreA/GreB, C-terminal domain"/>
    <property type="match status" value="1"/>
</dbReference>
<dbReference type="KEGG" id="dae:Dtox_3128"/>